<dbReference type="GO" id="GO:0009279">
    <property type="term" value="C:cell outer membrane"/>
    <property type="evidence" value="ECO:0007669"/>
    <property type="project" value="UniProtKB-SubCell"/>
</dbReference>
<dbReference type="InterPro" id="IPR006664">
    <property type="entry name" value="OMP_bac"/>
</dbReference>
<keyword evidence="2 4" id="KW-0472">Membrane</keyword>
<comment type="subcellular location">
    <subcellularLocation>
        <location evidence="1">Cell outer membrane</location>
    </subcellularLocation>
</comment>
<dbReference type="AlphaFoldDB" id="A0A0C6FJW7"/>
<keyword evidence="5" id="KW-0732">Signal</keyword>
<dbReference type="InterPro" id="IPR036737">
    <property type="entry name" value="OmpA-like_sf"/>
</dbReference>
<gene>
    <name evidence="7" type="primary">ompA</name>
    <name evidence="7" type="ORF">Maq22A_c21665</name>
</gene>
<dbReference type="RefSeq" id="WP_060848316.1">
    <property type="nucleotide sequence ID" value="NZ_AP014704.1"/>
</dbReference>
<dbReference type="Pfam" id="PF16234">
    <property type="entry name" value="DUF4892"/>
    <property type="match status" value="1"/>
</dbReference>
<dbReference type="SUPFAM" id="SSF103088">
    <property type="entry name" value="OmpA-like"/>
    <property type="match status" value="1"/>
</dbReference>
<evidence type="ECO:0000256" key="3">
    <source>
        <dbReference type="ARBA" id="ARBA00023237"/>
    </source>
</evidence>
<feature type="domain" description="OmpA-like" evidence="6">
    <location>
        <begin position="216"/>
        <end position="331"/>
    </location>
</feature>
<dbReference type="PROSITE" id="PS51123">
    <property type="entry name" value="OMPA_2"/>
    <property type="match status" value="1"/>
</dbReference>
<dbReference type="InterPro" id="IPR032608">
    <property type="entry name" value="DUF4892"/>
</dbReference>
<dbReference type="InterPro" id="IPR050330">
    <property type="entry name" value="Bact_OuterMem_StrucFunc"/>
</dbReference>
<dbReference type="Proteomes" id="UP000061432">
    <property type="component" value="Chromosome"/>
</dbReference>
<dbReference type="InterPro" id="IPR006665">
    <property type="entry name" value="OmpA-like"/>
</dbReference>
<evidence type="ECO:0000313" key="8">
    <source>
        <dbReference type="Proteomes" id="UP000061432"/>
    </source>
</evidence>
<dbReference type="PATRIC" id="fig|270351.10.peg.4189"/>
<dbReference type="EMBL" id="AP014704">
    <property type="protein sequence ID" value="BAQ47347.1"/>
    <property type="molecule type" value="Genomic_DNA"/>
</dbReference>
<accession>A0A0C6FJW7</accession>
<dbReference type="Pfam" id="PF00691">
    <property type="entry name" value="OmpA"/>
    <property type="match status" value="1"/>
</dbReference>
<organism evidence="7 8">
    <name type="scientific">Methylobacterium aquaticum</name>
    <dbReference type="NCBI Taxonomy" id="270351"/>
    <lineage>
        <taxon>Bacteria</taxon>
        <taxon>Pseudomonadati</taxon>
        <taxon>Pseudomonadota</taxon>
        <taxon>Alphaproteobacteria</taxon>
        <taxon>Hyphomicrobiales</taxon>
        <taxon>Methylobacteriaceae</taxon>
        <taxon>Methylobacterium</taxon>
    </lineage>
</organism>
<proteinExistence type="predicted"/>
<evidence type="ECO:0000259" key="6">
    <source>
        <dbReference type="PROSITE" id="PS51123"/>
    </source>
</evidence>
<dbReference type="CDD" id="cd07185">
    <property type="entry name" value="OmpA_C-like"/>
    <property type="match status" value="1"/>
</dbReference>
<dbReference type="OrthoDB" id="9814546at2"/>
<evidence type="ECO:0000313" key="7">
    <source>
        <dbReference type="EMBL" id="BAQ47347.1"/>
    </source>
</evidence>
<reference evidence="7 8" key="1">
    <citation type="journal article" date="2015" name="Genome Announc.">
        <title>Complete Genome Sequence of Methylobacterium aquaticum Strain 22A, Isolated from Racomitrium japonicum Moss.</title>
        <authorList>
            <person name="Tani A."/>
            <person name="Ogura Y."/>
            <person name="Hayashi T."/>
            <person name="Kimbara K."/>
        </authorList>
    </citation>
    <scope>NUCLEOTIDE SEQUENCE [LARGE SCALE GENOMIC DNA]</scope>
    <source>
        <strain evidence="7 8">MA-22A</strain>
    </source>
</reference>
<evidence type="ECO:0000256" key="5">
    <source>
        <dbReference type="SAM" id="SignalP"/>
    </source>
</evidence>
<feature type="chain" id="PRO_5002189321" evidence="5">
    <location>
        <begin position="24"/>
        <end position="331"/>
    </location>
</feature>
<keyword evidence="3" id="KW-0998">Cell outer membrane</keyword>
<dbReference type="KEGG" id="maqu:Maq22A_c21665"/>
<dbReference type="Gene3D" id="3.30.1330.60">
    <property type="entry name" value="OmpA-like domain"/>
    <property type="match status" value="1"/>
</dbReference>
<dbReference type="PANTHER" id="PTHR30329:SF21">
    <property type="entry name" value="LIPOPROTEIN YIAD-RELATED"/>
    <property type="match status" value="1"/>
</dbReference>
<protein>
    <submittedName>
        <fullName evidence="7">Cell envelope biogenesis protein OmpA</fullName>
    </submittedName>
</protein>
<evidence type="ECO:0000256" key="4">
    <source>
        <dbReference type="PROSITE-ProRule" id="PRU00473"/>
    </source>
</evidence>
<sequence>MPCRRTGFAILLLAAALAGPARAAEAPTKDVKGARDSPIVSRFSGAVIVGYRQQDYAALTLPLGPSAHDQKSRFALSRTVEGRVTSIAYAIPQGKSALEVFRSYERALAAAGFRVAYACGVDTCGGYDFAASLADPVNRAMGDDLFNLRIDLLDATNGNVQSLTARLDRPEGGIDVSLLVSQDDGRQPGVLLQVVEGRPMQAGQVVVDARAMGEGLASAGHVALDGIQFETDSAVLKPESDATLAQMAAFLTQDAKRQVAIVGHTDTVGVLEHNLALSQARAAAVAKALTARFGIAPARLQARGLGPYAPVAGNATEAGRARNRRVELVER</sequence>
<dbReference type="PANTHER" id="PTHR30329">
    <property type="entry name" value="STATOR ELEMENT OF FLAGELLAR MOTOR COMPLEX"/>
    <property type="match status" value="1"/>
</dbReference>
<name>A0A0C6FJW7_9HYPH</name>
<dbReference type="STRING" id="270351.Maq22A_c21665"/>
<reference evidence="8" key="2">
    <citation type="submission" date="2015-01" db="EMBL/GenBank/DDBJ databases">
        <title>Complete genome sequence of Methylobacterium aquaticum strain 22A.</title>
        <authorList>
            <person name="Tani A."/>
            <person name="Ogura Y."/>
            <person name="Hayashi T."/>
        </authorList>
    </citation>
    <scope>NUCLEOTIDE SEQUENCE [LARGE SCALE GENOMIC DNA]</scope>
    <source>
        <strain evidence="8">MA-22A</strain>
    </source>
</reference>
<evidence type="ECO:0000256" key="1">
    <source>
        <dbReference type="ARBA" id="ARBA00004442"/>
    </source>
</evidence>
<dbReference type="PRINTS" id="PR01021">
    <property type="entry name" value="OMPADOMAIN"/>
</dbReference>
<evidence type="ECO:0000256" key="2">
    <source>
        <dbReference type="ARBA" id="ARBA00023136"/>
    </source>
</evidence>
<feature type="signal peptide" evidence="5">
    <location>
        <begin position="1"/>
        <end position="23"/>
    </location>
</feature>